<reference evidence="4 5" key="1">
    <citation type="journal article" date="2014" name="Int. J. Syst. Evol. Microbiol.">
        <title>Complete genome sequence of Corynebacterium casei LMG S-19264T (=DSM 44701T), isolated from a smear-ripened cheese.</title>
        <authorList>
            <consortium name="US DOE Joint Genome Institute (JGI-PGF)"/>
            <person name="Walter F."/>
            <person name="Albersmeier A."/>
            <person name="Kalinowski J."/>
            <person name="Ruckert C."/>
        </authorList>
    </citation>
    <scope>NUCLEOTIDE SEQUENCE [LARGE SCALE GENOMIC DNA]</scope>
    <source>
        <strain evidence="4 5">CGMCC 1.7029</strain>
    </source>
</reference>
<accession>A0A918DCJ5</accession>
<keyword evidence="5" id="KW-1185">Reference proteome</keyword>
<evidence type="ECO:0000259" key="3">
    <source>
        <dbReference type="PROSITE" id="PS51186"/>
    </source>
</evidence>
<gene>
    <name evidence="4" type="primary">rimI</name>
    <name evidence="4" type="ORF">GCM10010991_10830</name>
</gene>
<dbReference type="PANTHER" id="PTHR43420:SF12">
    <property type="entry name" value="N-ACETYLTRANSFERASE DOMAIN-CONTAINING PROTEIN"/>
    <property type="match status" value="1"/>
</dbReference>
<sequence>MTPAQMAALHARCFTVPRPWSAAEIAQLLADPQVYALFQPNGFLIGRCVAGEAELLTIAVAPEARRQGLGAHLVSDFVMEALVRGAEVAFLEVAADNVPALALYHAQGFSTVGRRRAYYRTESGHAVDAMVLSRPLSPPGIAT</sequence>
<dbReference type="EMBL" id="BMLP01000001">
    <property type="protein sequence ID" value="GGO28237.1"/>
    <property type="molecule type" value="Genomic_DNA"/>
</dbReference>
<keyword evidence="1" id="KW-0808">Transferase</keyword>
<dbReference type="Pfam" id="PF00583">
    <property type="entry name" value="Acetyltransf_1"/>
    <property type="match status" value="1"/>
</dbReference>
<dbReference type="InterPro" id="IPR050680">
    <property type="entry name" value="YpeA/RimI_acetyltransf"/>
</dbReference>
<dbReference type="Gene3D" id="3.40.630.30">
    <property type="match status" value="1"/>
</dbReference>
<proteinExistence type="predicted"/>
<dbReference type="AlphaFoldDB" id="A0A918DCJ5"/>
<name>A0A918DCJ5_9RHOB</name>
<evidence type="ECO:0000256" key="1">
    <source>
        <dbReference type="ARBA" id="ARBA00022679"/>
    </source>
</evidence>
<dbReference type="SUPFAM" id="SSF55729">
    <property type="entry name" value="Acyl-CoA N-acyltransferases (Nat)"/>
    <property type="match status" value="1"/>
</dbReference>
<dbReference type="InterPro" id="IPR016181">
    <property type="entry name" value="Acyl_CoA_acyltransferase"/>
</dbReference>
<keyword evidence="2" id="KW-0012">Acyltransferase</keyword>
<dbReference type="RefSeq" id="WP_146285178.1">
    <property type="nucleotide sequence ID" value="NZ_BMLP01000001.1"/>
</dbReference>
<dbReference type="InterPro" id="IPR000182">
    <property type="entry name" value="GNAT_dom"/>
</dbReference>
<dbReference type="Proteomes" id="UP000598196">
    <property type="component" value="Unassembled WGS sequence"/>
</dbReference>
<dbReference type="GO" id="GO:0016747">
    <property type="term" value="F:acyltransferase activity, transferring groups other than amino-acyl groups"/>
    <property type="evidence" value="ECO:0007669"/>
    <property type="project" value="InterPro"/>
</dbReference>
<evidence type="ECO:0000256" key="2">
    <source>
        <dbReference type="ARBA" id="ARBA00023315"/>
    </source>
</evidence>
<dbReference type="OrthoDB" id="9804026at2"/>
<comment type="caution">
    <text evidence="4">The sequence shown here is derived from an EMBL/GenBank/DDBJ whole genome shotgun (WGS) entry which is preliminary data.</text>
</comment>
<organism evidence="4 5">
    <name type="scientific">Gemmobacter aquaticus</name>
    <dbReference type="NCBI Taxonomy" id="490185"/>
    <lineage>
        <taxon>Bacteria</taxon>
        <taxon>Pseudomonadati</taxon>
        <taxon>Pseudomonadota</taxon>
        <taxon>Alphaproteobacteria</taxon>
        <taxon>Rhodobacterales</taxon>
        <taxon>Paracoccaceae</taxon>
        <taxon>Gemmobacter</taxon>
    </lineage>
</organism>
<feature type="domain" description="N-acetyltransferase" evidence="3">
    <location>
        <begin position="1"/>
        <end position="137"/>
    </location>
</feature>
<dbReference type="PROSITE" id="PS51186">
    <property type="entry name" value="GNAT"/>
    <property type="match status" value="1"/>
</dbReference>
<protein>
    <submittedName>
        <fullName evidence="4">Alanine acetyltransferase</fullName>
    </submittedName>
</protein>
<dbReference type="PANTHER" id="PTHR43420">
    <property type="entry name" value="ACETYLTRANSFERASE"/>
    <property type="match status" value="1"/>
</dbReference>
<evidence type="ECO:0000313" key="4">
    <source>
        <dbReference type="EMBL" id="GGO28237.1"/>
    </source>
</evidence>
<evidence type="ECO:0000313" key="5">
    <source>
        <dbReference type="Proteomes" id="UP000598196"/>
    </source>
</evidence>
<dbReference type="CDD" id="cd04301">
    <property type="entry name" value="NAT_SF"/>
    <property type="match status" value="1"/>
</dbReference>